<dbReference type="Proteomes" id="UP000295701">
    <property type="component" value="Unassembled WGS sequence"/>
</dbReference>
<feature type="chain" id="PRO_5020538600" evidence="1">
    <location>
        <begin position="23"/>
        <end position="169"/>
    </location>
</feature>
<keyword evidence="1" id="KW-0732">Signal</keyword>
<accession>A0A4R6AEU0</accession>
<reference evidence="2 3" key="1">
    <citation type="submission" date="2019-03" db="EMBL/GenBank/DDBJ databases">
        <title>Primorskyibacter sp. SS33 isolated from sediments.</title>
        <authorList>
            <person name="Xunke S."/>
        </authorList>
    </citation>
    <scope>NUCLEOTIDE SEQUENCE [LARGE SCALE GENOMIC DNA]</scope>
    <source>
        <strain evidence="2 3">SS33</strain>
    </source>
</reference>
<sequence length="169" mass="18231">MKRTITAAVAALALVTGSTAGAGNVSGGLNAYPYPYPPPQAFPAQPYAPGFGGGIGGFDWQQILAIAALLAAAGFSLSDLTGGGDDDDDDDKDKDKDGFSKRLPVSCLHRAEERHATRTVFGAQCLSREYRHADRLPDRCRTTARVFGKDRRAYDARCLRDRGYRVARH</sequence>
<gene>
    <name evidence="2" type="ORF">E2L08_05550</name>
</gene>
<proteinExistence type="predicted"/>
<dbReference type="OrthoDB" id="7876829at2"/>
<evidence type="ECO:0000313" key="2">
    <source>
        <dbReference type="EMBL" id="TDL81582.1"/>
    </source>
</evidence>
<name>A0A4R6AEU0_9RHOB</name>
<evidence type="ECO:0000313" key="3">
    <source>
        <dbReference type="Proteomes" id="UP000295701"/>
    </source>
</evidence>
<comment type="caution">
    <text evidence="2">The sequence shown here is derived from an EMBL/GenBank/DDBJ whole genome shotgun (WGS) entry which is preliminary data.</text>
</comment>
<keyword evidence="3" id="KW-1185">Reference proteome</keyword>
<protein>
    <submittedName>
        <fullName evidence="2">Uncharacterized protein</fullName>
    </submittedName>
</protein>
<organism evidence="2 3">
    <name type="scientific">Palleronia sediminis</name>
    <dbReference type="NCBI Taxonomy" id="2547833"/>
    <lineage>
        <taxon>Bacteria</taxon>
        <taxon>Pseudomonadati</taxon>
        <taxon>Pseudomonadota</taxon>
        <taxon>Alphaproteobacteria</taxon>
        <taxon>Rhodobacterales</taxon>
        <taxon>Roseobacteraceae</taxon>
        <taxon>Palleronia</taxon>
    </lineage>
</organism>
<evidence type="ECO:0000256" key="1">
    <source>
        <dbReference type="SAM" id="SignalP"/>
    </source>
</evidence>
<dbReference type="AlphaFoldDB" id="A0A4R6AEU0"/>
<dbReference type="EMBL" id="SNAA01000004">
    <property type="protein sequence ID" value="TDL81582.1"/>
    <property type="molecule type" value="Genomic_DNA"/>
</dbReference>
<dbReference type="RefSeq" id="WP_133396068.1">
    <property type="nucleotide sequence ID" value="NZ_SNAA01000004.1"/>
</dbReference>
<feature type="signal peptide" evidence="1">
    <location>
        <begin position="1"/>
        <end position="22"/>
    </location>
</feature>